<keyword evidence="3" id="KW-0479">Metal-binding</keyword>
<dbReference type="InterPro" id="IPR023561">
    <property type="entry name" value="Carbonic_anhydrase_a-class"/>
</dbReference>
<comment type="caution">
    <text evidence="9">The sequence shown here is derived from an EMBL/GenBank/DDBJ whole genome shotgun (WGS) entry which is preliminary data.</text>
</comment>
<dbReference type="AlphaFoldDB" id="A0AAW1SEJ1"/>
<keyword evidence="4" id="KW-0862">Zinc</keyword>
<feature type="region of interest" description="Disordered" evidence="7">
    <location>
        <begin position="106"/>
        <end position="129"/>
    </location>
</feature>
<dbReference type="PROSITE" id="PS51144">
    <property type="entry name" value="ALPHA_CA_2"/>
    <property type="match status" value="1"/>
</dbReference>
<evidence type="ECO:0000256" key="3">
    <source>
        <dbReference type="ARBA" id="ARBA00022723"/>
    </source>
</evidence>
<evidence type="ECO:0000256" key="2">
    <source>
        <dbReference type="ARBA" id="ARBA00012925"/>
    </source>
</evidence>
<evidence type="ECO:0000313" key="10">
    <source>
        <dbReference type="Proteomes" id="UP001438707"/>
    </source>
</evidence>
<keyword evidence="10" id="KW-1185">Reference proteome</keyword>
<dbReference type="EC" id="4.2.1.1" evidence="2"/>
<dbReference type="EMBL" id="JALJOS010000001">
    <property type="protein sequence ID" value="KAK9844591.1"/>
    <property type="molecule type" value="Genomic_DNA"/>
</dbReference>
<dbReference type="Proteomes" id="UP001438707">
    <property type="component" value="Unassembled WGS sequence"/>
</dbReference>
<feature type="domain" description="Alpha-carbonic anhydrase" evidence="8">
    <location>
        <begin position="89"/>
        <end position="341"/>
    </location>
</feature>
<evidence type="ECO:0000256" key="1">
    <source>
        <dbReference type="ARBA" id="ARBA00010718"/>
    </source>
</evidence>
<comment type="similarity">
    <text evidence="1">Belongs to the alpha-carbonic anhydrase family.</text>
</comment>
<dbReference type="InterPro" id="IPR041891">
    <property type="entry name" value="Alpha_CA_prokaryot-like"/>
</dbReference>
<comment type="catalytic activity">
    <reaction evidence="6">
        <text>hydrogencarbonate + H(+) = CO2 + H2O</text>
        <dbReference type="Rhea" id="RHEA:10748"/>
        <dbReference type="ChEBI" id="CHEBI:15377"/>
        <dbReference type="ChEBI" id="CHEBI:15378"/>
        <dbReference type="ChEBI" id="CHEBI:16526"/>
        <dbReference type="ChEBI" id="CHEBI:17544"/>
        <dbReference type="EC" id="4.2.1.1"/>
    </reaction>
</comment>
<protein>
    <recommendedName>
        <fullName evidence="2">carbonic anhydrase</fullName>
        <ecNumber evidence="2">4.2.1.1</ecNumber>
    </recommendedName>
</protein>
<dbReference type="InterPro" id="IPR001148">
    <property type="entry name" value="CA_dom"/>
</dbReference>
<reference evidence="9 10" key="1">
    <citation type="journal article" date="2024" name="Nat. Commun.">
        <title>Phylogenomics reveals the evolutionary origins of lichenization in chlorophyte algae.</title>
        <authorList>
            <person name="Puginier C."/>
            <person name="Libourel C."/>
            <person name="Otte J."/>
            <person name="Skaloud P."/>
            <person name="Haon M."/>
            <person name="Grisel S."/>
            <person name="Petersen M."/>
            <person name="Berrin J.G."/>
            <person name="Delaux P.M."/>
            <person name="Dal Grande F."/>
            <person name="Keller J."/>
        </authorList>
    </citation>
    <scope>NUCLEOTIDE SEQUENCE [LARGE SCALE GENOMIC DNA]</scope>
    <source>
        <strain evidence="9 10">SAG 2145</strain>
    </source>
</reference>
<dbReference type="SMART" id="SM01057">
    <property type="entry name" value="Carb_anhydrase"/>
    <property type="match status" value="1"/>
</dbReference>
<keyword evidence="5" id="KW-0456">Lyase</keyword>
<sequence length="342" mass="37490">MVSAAYSGGHCPSSSNELRLAGRPSLRSLRQVVHCQTSKQEEPSPLQTRQELLVAKSRRQLLVSGAATAACWCCRQAVAGAAEEEETSSGWAYDRLADWPRTCQPSSLQSPIDIPLHSQPQPRDPSTMRNVRFDYKDGLGPVNVVNPGHGTMHVKIPPGSRCYVGQQELELQQYHFHAPSEHAVNGQRVAMEMHLVHRDVRSGGLAVLAVLLEAGRVSKAHPALQFALEQAHLRDGEVSATIQSPQNLSLTSLIPGSSPDSAAAAGSIAQTRAPASILHYTGSLTTPPCSELVCWYVFMQRTAIADWQVERFQQFIQQTTGMRSNARALQPSDDRLLDWLKY</sequence>
<accession>A0AAW1SEJ1</accession>
<dbReference type="GO" id="GO:0004089">
    <property type="term" value="F:carbonate dehydratase activity"/>
    <property type="evidence" value="ECO:0007669"/>
    <property type="project" value="UniProtKB-EC"/>
</dbReference>
<evidence type="ECO:0000256" key="5">
    <source>
        <dbReference type="ARBA" id="ARBA00023239"/>
    </source>
</evidence>
<dbReference type="InterPro" id="IPR036398">
    <property type="entry name" value="CA_dom_sf"/>
</dbReference>
<proteinExistence type="inferred from homology"/>
<evidence type="ECO:0000256" key="7">
    <source>
        <dbReference type="SAM" id="MobiDB-lite"/>
    </source>
</evidence>
<dbReference type="PANTHER" id="PTHR18952:SF265">
    <property type="entry name" value="CARBONIC ANHYDRASE"/>
    <property type="match status" value="1"/>
</dbReference>
<dbReference type="CDD" id="cd03124">
    <property type="entry name" value="alpha_CA_prokaryotic_like"/>
    <property type="match status" value="1"/>
</dbReference>
<evidence type="ECO:0000313" key="9">
    <source>
        <dbReference type="EMBL" id="KAK9844591.1"/>
    </source>
</evidence>
<evidence type="ECO:0000256" key="4">
    <source>
        <dbReference type="ARBA" id="ARBA00022833"/>
    </source>
</evidence>
<dbReference type="PANTHER" id="PTHR18952">
    <property type="entry name" value="CARBONIC ANHYDRASE"/>
    <property type="match status" value="1"/>
</dbReference>
<gene>
    <name evidence="9" type="ORF">WJX74_004384</name>
</gene>
<organism evidence="9 10">
    <name type="scientific">Apatococcus lobatus</name>
    <dbReference type="NCBI Taxonomy" id="904363"/>
    <lineage>
        <taxon>Eukaryota</taxon>
        <taxon>Viridiplantae</taxon>
        <taxon>Chlorophyta</taxon>
        <taxon>core chlorophytes</taxon>
        <taxon>Trebouxiophyceae</taxon>
        <taxon>Chlorellales</taxon>
        <taxon>Chlorellaceae</taxon>
        <taxon>Apatococcus</taxon>
    </lineage>
</organism>
<dbReference type="Pfam" id="PF00194">
    <property type="entry name" value="Carb_anhydrase"/>
    <property type="match status" value="1"/>
</dbReference>
<dbReference type="Gene3D" id="3.10.200.10">
    <property type="entry name" value="Alpha carbonic anhydrase"/>
    <property type="match status" value="1"/>
</dbReference>
<evidence type="ECO:0000259" key="8">
    <source>
        <dbReference type="PROSITE" id="PS51144"/>
    </source>
</evidence>
<dbReference type="SUPFAM" id="SSF51069">
    <property type="entry name" value="Carbonic anhydrase"/>
    <property type="match status" value="1"/>
</dbReference>
<name>A0AAW1SEJ1_9CHLO</name>
<evidence type="ECO:0000256" key="6">
    <source>
        <dbReference type="ARBA" id="ARBA00048348"/>
    </source>
</evidence>
<dbReference type="GO" id="GO:0008270">
    <property type="term" value="F:zinc ion binding"/>
    <property type="evidence" value="ECO:0007669"/>
    <property type="project" value="InterPro"/>
</dbReference>